<dbReference type="InterPro" id="IPR004119">
    <property type="entry name" value="EcKL"/>
</dbReference>
<dbReference type="PANTHER" id="PTHR11012:SF30">
    <property type="entry name" value="PROTEIN KINASE-LIKE DOMAIN-CONTAINING"/>
    <property type="match status" value="1"/>
</dbReference>
<dbReference type="InParanoid" id="A0A194QWX9"/>
<organism evidence="2 3">
    <name type="scientific">Papilio machaon</name>
    <name type="common">Old World swallowtail butterfly</name>
    <dbReference type="NCBI Taxonomy" id="76193"/>
    <lineage>
        <taxon>Eukaryota</taxon>
        <taxon>Metazoa</taxon>
        <taxon>Ecdysozoa</taxon>
        <taxon>Arthropoda</taxon>
        <taxon>Hexapoda</taxon>
        <taxon>Insecta</taxon>
        <taxon>Pterygota</taxon>
        <taxon>Neoptera</taxon>
        <taxon>Endopterygota</taxon>
        <taxon>Lepidoptera</taxon>
        <taxon>Glossata</taxon>
        <taxon>Ditrysia</taxon>
        <taxon>Papilionoidea</taxon>
        <taxon>Papilionidae</taxon>
        <taxon>Papilioninae</taxon>
        <taxon>Papilio</taxon>
    </lineage>
</organism>
<dbReference type="AlphaFoldDB" id="A0A194QWX9"/>
<dbReference type="Proteomes" id="UP000053240">
    <property type="component" value="Unassembled WGS sequence"/>
</dbReference>
<proteinExistence type="predicted"/>
<reference evidence="2 3" key="1">
    <citation type="journal article" date="2015" name="Nat. Commun.">
        <title>Outbred genome sequencing and CRISPR/Cas9 gene editing in butterflies.</title>
        <authorList>
            <person name="Li X."/>
            <person name="Fan D."/>
            <person name="Zhang W."/>
            <person name="Liu G."/>
            <person name="Zhang L."/>
            <person name="Zhao L."/>
            <person name="Fang X."/>
            <person name="Chen L."/>
            <person name="Dong Y."/>
            <person name="Chen Y."/>
            <person name="Ding Y."/>
            <person name="Zhao R."/>
            <person name="Feng M."/>
            <person name="Zhu Y."/>
            <person name="Feng Y."/>
            <person name="Jiang X."/>
            <person name="Zhu D."/>
            <person name="Xiang H."/>
            <person name="Feng X."/>
            <person name="Li S."/>
            <person name="Wang J."/>
            <person name="Zhang G."/>
            <person name="Kronforst M.R."/>
            <person name="Wang W."/>
        </authorList>
    </citation>
    <scope>NUCLEOTIDE SEQUENCE [LARGE SCALE GENOMIC DNA]</scope>
    <source>
        <strain evidence="2">Ya'a_city_454_Pm</strain>
        <tissue evidence="2">Whole body</tissue>
    </source>
</reference>
<dbReference type="InterPro" id="IPR015897">
    <property type="entry name" value="CHK_kinase-like"/>
</dbReference>
<dbReference type="SMART" id="SM00587">
    <property type="entry name" value="CHK"/>
    <property type="match status" value="1"/>
</dbReference>
<feature type="domain" description="CHK kinase-like" evidence="1">
    <location>
        <begin position="131"/>
        <end position="270"/>
    </location>
</feature>
<dbReference type="PANTHER" id="PTHR11012">
    <property type="entry name" value="PROTEIN KINASE-LIKE DOMAIN-CONTAINING"/>
    <property type="match status" value="1"/>
</dbReference>
<dbReference type="EMBL" id="KQ461103">
    <property type="protein sequence ID" value="KPJ09465.1"/>
    <property type="molecule type" value="Genomic_DNA"/>
</dbReference>
<dbReference type="Pfam" id="PF02958">
    <property type="entry name" value="EcKL"/>
    <property type="match status" value="1"/>
</dbReference>
<sequence>MSLDVNISEPDEFNCTELHSCIENVARINSLNDFTYHVEFACGKGENFIANVFRVEITDTEDCERKISVIIKTLVNTTRQELFRELHKREVKAYEEVISKFQILQSKLDVIDRIVLPGCILSDMKRGNEVLILEDLVSKGYEYDSKVNKLQNLEYEQVCLVLKSLAKFHALSVVYELNDKENFTKLKIEFKDVLYQETFLDKSKLRNYYTNCYEDSIKLLDDLDARTKLQNVDTKLMDLLRYYTSPRTFNVLCHGDCWVNNFLFKQKVRR</sequence>
<evidence type="ECO:0000313" key="2">
    <source>
        <dbReference type="EMBL" id="KPJ09465.1"/>
    </source>
</evidence>
<gene>
    <name evidence="2" type="ORF">RR48_08916</name>
</gene>
<dbReference type="InterPro" id="IPR011009">
    <property type="entry name" value="Kinase-like_dom_sf"/>
</dbReference>
<evidence type="ECO:0000259" key="1">
    <source>
        <dbReference type="SMART" id="SM00587"/>
    </source>
</evidence>
<keyword evidence="3" id="KW-1185">Reference proteome</keyword>
<protein>
    <recommendedName>
        <fullName evidence="1">CHK kinase-like domain-containing protein</fullName>
    </recommendedName>
</protein>
<accession>A0A194QWX9</accession>
<dbReference type="SUPFAM" id="SSF56112">
    <property type="entry name" value="Protein kinase-like (PK-like)"/>
    <property type="match status" value="1"/>
</dbReference>
<evidence type="ECO:0000313" key="3">
    <source>
        <dbReference type="Proteomes" id="UP000053240"/>
    </source>
</evidence>
<name>A0A194QWX9_PAPMA</name>
<dbReference type="STRING" id="76193.A0A194QWX9"/>